<gene>
    <name evidence="3" type="ORF">CKN69_00915</name>
</gene>
<dbReference type="EMBL" id="NRPP01000002">
    <property type="protein sequence ID" value="TFJ30502.1"/>
    <property type="molecule type" value="Genomic_DNA"/>
</dbReference>
<dbReference type="PANTHER" id="PTHR41328:SF3">
    <property type="entry name" value="PBSX PHAGE TERMINASE SMALL SUBUNIT"/>
    <property type="match status" value="1"/>
</dbReference>
<proteinExistence type="predicted"/>
<dbReference type="Proteomes" id="UP000297938">
    <property type="component" value="Unassembled WGS sequence"/>
</dbReference>
<dbReference type="Pfam" id="PF03592">
    <property type="entry name" value="Terminase_2"/>
    <property type="match status" value="1"/>
</dbReference>
<evidence type="ECO:0000313" key="4">
    <source>
        <dbReference type="Proteomes" id="UP000297938"/>
    </source>
</evidence>
<evidence type="ECO:0000256" key="2">
    <source>
        <dbReference type="ARBA" id="ARBA00023219"/>
    </source>
</evidence>
<comment type="caution">
    <text evidence="3">The sequence shown here is derived from an EMBL/GenBank/DDBJ whole genome shotgun (WGS) entry which is preliminary data.</text>
</comment>
<dbReference type="InterPro" id="IPR005335">
    <property type="entry name" value="Terminase_ssu"/>
</dbReference>
<dbReference type="Gene3D" id="1.10.10.1400">
    <property type="entry name" value="Terminase, small subunit, N-terminal DNA-binding domain, HTH motif"/>
    <property type="match status" value="1"/>
</dbReference>
<organism evidence="3 4">
    <name type="scientific">Carnobacterium divergens</name>
    <name type="common">Lactobacillus divergens</name>
    <dbReference type="NCBI Taxonomy" id="2748"/>
    <lineage>
        <taxon>Bacteria</taxon>
        <taxon>Bacillati</taxon>
        <taxon>Bacillota</taxon>
        <taxon>Bacilli</taxon>
        <taxon>Lactobacillales</taxon>
        <taxon>Carnobacteriaceae</taxon>
        <taxon>Carnobacterium</taxon>
    </lineage>
</organism>
<accession>A0A7Z8D3U8</accession>
<dbReference type="InterPro" id="IPR038713">
    <property type="entry name" value="Terminase_Gp1_N_sf"/>
</dbReference>
<evidence type="ECO:0000256" key="1">
    <source>
        <dbReference type="ARBA" id="ARBA00022612"/>
    </source>
</evidence>
<dbReference type="GO" id="GO:0051276">
    <property type="term" value="P:chromosome organization"/>
    <property type="evidence" value="ECO:0007669"/>
    <property type="project" value="InterPro"/>
</dbReference>
<dbReference type="InterPro" id="IPR052404">
    <property type="entry name" value="SPP1-like_terminase"/>
</dbReference>
<keyword evidence="1" id="KW-1188">Viral release from host cell</keyword>
<evidence type="ECO:0000313" key="3">
    <source>
        <dbReference type="EMBL" id="TFJ30502.1"/>
    </source>
</evidence>
<keyword evidence="2" id="KW-0231">Viral genome packaging</keyword>
<protein>
    <submittedName>
        <fullName evidence="3">Terminase</fullName>
    </submittedName>
</protein>
<name>A0A7Z8D3U8_CARDV</name>
<dbReference type="AlphaFoldDB" id="A0A7Z8D3U8"/>
<dbReference type="RefSeq" id="WP_135025530.1">
    <property type="nucleotide sequence ID" value="NZ_CBCPJX010000005.1"/>
</dbReference>
<sequence length="247" mass="28146">MKNWELAYEDYQAGMKYKEIAEKYEVSINTVKSWKSRKWGAPPGEKVAHKKKKVATKKEVKPVIENKNLTEQQKMFCLFYLQHFNATKAYLEAYGCDYNSARANSIRLLAKDSVKEELHRLKAELQQGVFVSVQDLIGEYVKQSFVDIKDFVEFGKREVPVMGMFGPVKDDSGNDLYKEVNYVDFKESEVVDGSLIKEVKMGKDGPVITLYDKQKAMSELMKYLSNEGTSGNENITIVDSWGGGVSE</sequence>
<reference evidence="3 4" key="1">
    <citation type="journal article" date="2018" name="Int. J. Food Microbiol.">
        <title>Growth of Carnobacterium spp. isolated from chilled vacuum-packaged meat under relevant acidic conditions.</title>
        <authorList>
            <person name="Zhang P."/>
            <person name="Badoni M."/>
            <person name="Ganzle M."/>
            <person name="Yang X."/>
        </authorList>
    </citation>
    <scope>NUCLEOTIDE SEQUENCE [LARGE SCALE GENOMIC DNA]</scope>
    <source>
        <strain evidence="3 4">B2</strain>
    </source>
</reference>
<dbReference type="PANTHER" id="PTHR41328">
    <property type="entry name" value="TERMINASE SMALL SUBUNIT-RELATED"/>
    <property type="match status" value="1"/>
</dbReference>